<sequence length="91" mass="9983">MVEPTLTSRRKARLDRGPPGKPLKAAFRQRLLTTQGTDAAKNIVGRNRGTLTDMIGIIPVDTITAAGLSENALRTRLHDQAKKKYPAIFKS</sequence>
<proteinExistence type="predicted"/>
<gene>
    <name evidence="2" type="ORF">Sviol_48240</name>
</gene>
<accession>A0ABQ3QT00</accession>
<name>A0ABQ3QT00_9ACTN</name>
<organism evidence="2 3">
    <name type="scientific">Streptomyces violascens</name>
    <dbReference type="NCBI Taxonomy" id="67381"/>
    <lineage>
        <taxon>Bacteria</taxon>
        <taxon>Bacillati</taxon>
        <taxon>Actinomycetota</taxon>
        <taxon>Actinomycetes</taxon>
        <taxon>Kitasatosporales</taxon>
        <taxon>Streptomycetaceae</taxon>
        <taxon>Streptomyces</taxon>
    </lineage>
</organism>
<comment type="caution">
    <text evidence="2">The sequence shown here is derived from an EMBL/GenBank/DDBJ whole genome shotgun (WGS) entry which is preliminary data.</text>
</comment>
<reference evidence="2" key="1">
    <citation type="submission" date="2024-05" db="EMBL/GenBank/DDBJ databases">
        <title>Whole genome shotgun sequence of Streptomyces violascens NBRC 12920.</title>
        <authorList>
            <person name="Komaki H."/>
            <person name="Tamura T."/>
        </authorList>
    </citation>
    <scope>NUCLEOTIDE SEQUENCE</scope>
    <source>
        <strain evidence="2">NBRC 12920</strain>
    </source>
</reference>
<keyword evidence="3" id="KW-1185">Reference proteome</keyword>
<evidence type="ECO:0000313" key="3">
    <source>
        <dbReference type="Proteomes" id="UP001050808"/>
    </source>
</evidence>
<dbReference type="Proteomes" id="UP001050808">
    <property type="component" value="Unassembled WGS sequence"/>
</dbReference>
<dbReference type="EMBL" id="BNDY01000017">
    <property type="protein sequence ID" value="GHI40416.1"/>
    <property type="molecule type" value="Genomic_DNA"/>
</dbReference>
<evidence type="ECO:0000313" key="2">
    <source>
        <dbReference type="EMBL" id="GHI40416.1"/>
    </source>
</evidence>
<feature type="region of interest" description="Disordered" evidence="1">
    <location>
        <begin position="1"/>
        <end position="23"/>
    </location>
</feature>
<protein>
    <submittedName>
        <fullName evidence="2">Uncharacterized protein</fullName>
    </submittedName>
</protein>
<evidence type="ECO:0000256" key="1">
    <source>
        <dbReference type="SAM" id="MobiDB-lite"/>
    </source>
</evidence>